<dbReference type="PROSITE" id="PS50011">
    <property type="entry name" value="PROTEIN_KINASE_DOM"/>
    <property type="match status" value="1"/>
</dbReference>
<dbReference type="PANTHER" id="PTHR47986:SF34">
    <property type="entry name" value="RECEPTOR-LIKE KINASE TMK2"/>
    <property type="match status" value="1"/>
</dbReference>
<evidence type="ECO:0000256" key="13">
    <source>
        <dbReference type="ARBA" id="ARBA00022989"/>
    </source>
</evidence>
<evidence type="ECO:0000256" key="12">
    <source>
        <dbReference type="ARBA" id="ARBA00022840"/>
    </source>
</evidence>
<evidence type="ECO:0000256" key="9">
    <source>
        <dbReference type="ARBA" id="ARBA00022737"/>
    </source>
</evidence>
<evidence type="ECO:0000256" key="1">
    <source>
        <dbReference type="ARBA" id="ARBA00004167"/>
    </source>
</evidence>
<dbReference type="Gene3D" id="1.10.510.10">
    <property type="entry name" value="Transferase(Phosphotransferase) domain 1"/>
    <property type="match status" value="1"/>
</dbReference>
<organism evidence="23 24">
    <name type="scientific">Rubroshorea leprosula</name>
    <dbReference type="NCBI Taxonomy" id="152421"/>
    <lineage>
        <taxon>Eukaryota</taxon>
        <taxon>Viridiplantae</taxon>
        <taxon>Streptophyta</taxon>
        <taxon>Embryophyta</taxon>
        <taxon>Tracheophyta</taxon>
        <taxon>Spermatophyta</taxon>
        <taxon>Magnoliopsida</taxon>
        <taxon>eudicotyledons</taxon>
        <taxon>Gunneridae</taxon>
        <taxon>Pentapetalae</taxon>
        <taxon>rosids</taxon>
        <taxon>malvids</taxon>
        <taxon>Malvales</taxon>
        <taxon>Dipterocarpaceae</taxon>
        <taxon>Rubroshorea</taxon>
    </lineage>
</organism>
<dbReference type="AlphaFoldDB" id="A0AAV5MSR2"/>
<keyword evidence="15" id="KW-0675">Receptor</keyword>
<comment type="caution">
    <text evidence="23">The sequence shown here is derived from an EMBL/GenBank/DDBJ whole genome shotgun (WGS) entry which is preliminary data.</text>
</comment>
<dbReference type="InterPro" id="IPR032675">
    <property type="entry name" value="LRR_dom_sf"/>
</dbReference>
<comment type="catalytic activity">
    <reaction evidence="18">
        <text>L-seryl-[protein] + ATP = O-phospho-L-seryl-[protein] + ADP + H(+)</text>
        <dbReference type="Rhea" id="RHEA:17989"/>
        <dbReference type="Rhea" id="RHEA-COMP:9863"/>
        <dbReference type="Rhea" id="RHEA-COMP:11604"/>
        <dbReference type="ChEBI" id="CHEBI:15378"/>
        <dbReference type="ChEBI" id="CHEBI:29999"/>
        <dbReference type="ChEBI" id="CHEBI:30616"/>
        <dbReference type="ChEBI" id="CHEBI:83421"/>
        <dbReference type="ChEBI" id="CHEBI:456216"/>
        <dbReference type="EC" id="2.7.11.1"/>
    </reaction>
</comment>
<dbReference type="InterPro" id="IPR000719">
    <property type="entry name" value="Prot_kinase_dom"/>
</dbReference>
<dbReference type="EMBL" id="BPVZ01000787">
    <property type="protein sequence ID" value="GKV52624.1"/>
    <property type="molecule type" value="Genomic_DNA"/>
</dbReference>
<dbReference type="FunFam" id="3.30.200.20:FF:000039">
    <property type="entry name" value="receptor-like protein kinase FERONIA"/>
    <property type="match status" value="1"/>
</dbReference>
<dbReference type="InterPro" id="IPR011009">
    <property type="entry name" value="Kinase-like_dom_sf"/>
</dbReference>
<dbReference type="SMART" id="SM00220">
    <property type="entry name" value="S_TKc"/>
    <property type="match status" value="1"/>
</dbReference>
<dbReference type="GO" id="GO:0005524">
    <property type="term" value="F:ATP binding"/>
    <property type="evidence" value="ECO:0007669"/>
    <property type="project" value="UniProtKB-UniRule"/>
</dbReference>
<dbReference type="InterPro" id="IPR025875">
    <property type="entry name" value="Leu-rich_rpt_4"/>
</dbReference>
<sequence length="627" mass="67489">MNNQLTGAIPSLAGLSSLREAYFRKNSFTSFPADFFAGLTSLQTVGLDYNPFAPWEIPASLKEATALQSFSAVSANLTGTIPDIFGSGSFSNLIDLHLSFNELEGGLPASFSGSMIQSLWLDGMNLNGSIQVLQNMTSLTEVWLHGNYFTGPLPNFSQLTHMAYLSLRDNQFTGVVPMSLVDLQSLYVVKLTNNLLQGPTPKFAAPFVDNAGTNSFCLSDPGASCDKRVNVLLSIVEAVSYPATLAANWKGNDPCSSWRGITCNSNGNITAVNFKNLGLSGTISSNFSMLTSLITLDLSNNNLTGTIPSELTNLASLSKLDVSNNNLYGKVPTFKQNLDVITAGNPNIGKDAPSPAASPGTPDSSGGGSPASSQKKSQTAKVSGSVVGAICGLGAVGMGIFLYARKQKHSSTVQSPNTAVIHHFHSGDQEVVKVISTQVLRTATNNFSEENILGRGGFGTVYRGELRSGTKIAVKRMKSSIMNEKALAEFKSEIAVLTKVRHRNLTALLGYCLDGNERLLVYEYMPQGTLSRHLFNWKEEGLKPLEWTRRLIIALDVARGLEYLHGLARQSFIYRDLKPSNILLGDDMHAKIADFGLVRLVPDGKYSVHTRIAGTFGYLAPEYGGIV</sequence>
<evidence type="ECO:0000256" key="7">
    <source>
        <dbReference type="ARBA" id="ARBA00022692"/>
    </source>
</evidence>
<dbReference type="InterPro" id="IPR052422">
    <property type="entry name" value="Auxin_Ser/Thr_Kinase"/>
</dbReference>
<evidence type="ECO:0000256" key="11">
    <source>
        <dbReference type="ARBA" id="ARBA00022777"/>
    </source>
</evidence>
<protein>
    <recommendedName>
        <fullName evidence="3">non-specific serine/threonine protein kinase</fullName>
        <ecNumber evidence="3">2.7.11.1</ecNumber>
    </recommendedName>
</protein>
<evidence type="ECO:0000256" key="17">
    <source>
        <dbReference type="ARBA" id="ARBA00047899"/>
    </source>
</evidence>
<comment type="similarity">
    <text evidence="2">Belongs to the protein kinase superfamily. Ser/Thr protein kinase family.</text>
</comment>
<feature type="compositionally biased region" description="Low complexity" evidence="20">
    <location>
        <begin position="352"/>
        <end position="364"/>
    </location>
</feature>
<dbReference type="InterPro" id="IPR001611">
    <property type="entry name" value="Leu-rich_rpt"/>
</dbReference>
<feature type="binding site" evidence="19">
    <location>
        <position position="475"/>
    </location>
    <ligand>
        <name>ATP</name>
        <dbReference type="ChEBI" id="CHEBI:30616"/>
    </ligand>
</feature>
<keyword evidence="24" id="KW-1185">Reference proteome</keyword>
<dbReference type="Pfam" id="PF00069">
    <property type="entry name" value="Pkinase"/>
    <property type="match status" value="1"/>
</dbReference>
<evidence type="ECO:0000313" key="24">
    <source>
        <dbReference type="Proteomes" id="UP001054252"/>
    </source>
</evidence>
<gene>
    <name evidence="23" type="ORF">SLEP1_g59198</name>
</gene>
<dbReference type="InterPro" id="IPR003591">
    <property type="entry name" value="Leu-rich_rpt_typical-subtyp"/>
</dbReference>
<keyword evidence="13 21" id="KW-1133">Transmembrane helix</keyword>
<dbReference type="PROSITE" id="PS00107">
    <property type="entry name" value="PROTEIN_KINASE_ATP"/>
    <property type="match status" value="1"/>
</dbReference>
<evidence type="ECO:0000256" key="20">
    <source>
        <dbReference type="SAM" id="MobiDB-lite"/>
    </source>
</evidence>
<keyword evidence="14 21" id="KW-0472">Membrane</keyword>
<dbReference type="Pfam" id="PF00560">
    <property type="entry name" value="LRR_1"/>
    <property type="match status" value="1"/>
</dbReference>
<dbReference type="Pfam" id="PF08263">
    <property type="entry name" value="LRRNT_2"/>
    <property type="match status" value="1"/>
</dbReference>
<evidence type="ECO:0000256" key="18">
    <source>
        <dbReference type="ARBA" id="ARBA00048679"/>
    </source>
</evidence>
<dbReference type="SUPFAM" id="SSF52058">
    <property type="entry name" value="L domain-like"/>
    <property type="match status" value="2"/>
</dbReference>
<evidence type="ECO:0000256" key="8">
    <source>
        <dbReference type="ARBA" id="ARBA00022729"/>
    </source>
</evidence>
<evidence type="ECO:0000256" key="21">
    <source>
        <dbReference type="SAM" id="Phobius"/>
    </source>
</evidence>
<feature type="region of interest" description="Disordered" evidence="20">
    <location>
        <begin position="345"/>
        <end position="378"/>
    </location>
</feature>
<evidence type="ECO:0000259" key="22">
    <source>
        <dbReference type="PROSITE" id="PS50011"/>
    </source>
</evidence>
<dbReference type="Pfam" id="PF12799">
    <property type="entry name" value="LRR_4"/>
    <property type="match status" value="1"/>
</dbReference>
<dbReference type="SMART" id="SM00369">
    <property type="entry name" value="LRR_TYP"/>
    <property type="match status" value="4"/>
</dbReference>
<evidence type="ECO:0000256" key="14">
    <source>
        <dbReference type="ARBA" id="ARBA00023136"/>
    </source>
</evidence>
<keyword evidence="5" id="KW-0433">Leucine-rich repeat</keyword>
<keyword evidence="11" id="KW-0418">Kinase</keyword>
<dbReference type="FunFam" id="1.10.510.10:FF:001023">
    <property type="entry name" value="Os07g0541700 protein"/>
    <property type="match status" value="1"/>
</dbReference>
<keyword evidence="9" id="KW-0677">Repeat</keyword>
<evidence type="ECO:0000256" key="6">
    <source>
        <dbReference type="ARBA" id="ARBA00022679"/>
    </source>
</evidence>
<dbReference type="PRINTS" id="PR00019">
    <property type="entry name" value="LEURICHRPT"/>
</dbReference>
<keyword evidence="7 21" id="KW-0812">Transmembrane</keyword>
<comment type="subcellular location">
    <subcellularLocation>
        <location evidence="1">Membrane</location>
        <topology evidence="1">Single-pass membrane protein</topology>
    </subcellularLocation>
</comment>
<dbReference type="GO" id="GO:0016020">
    <property type="term" value="C:membrane"/>
    <property type="evidence" value="ECO:0007669"/>
    <property type="project" value="UniProtKB-SubCell"/>
</dbReference>
<keyword evidence="10 19" id="KW-0547">Nucleotide-binding</keyword>
<proteinExistence type="inferred from homology"/>
<dbReference type="InterPro" id="IPR017441">
    <property type="entry name" value="Protein_kinase_ATP_BS"/>
</dbReference>
<accession>A0AAV5MSR2</accession>
<name>A0AAV5MSR2_9ROSI</name>
<dbReference type="PANTHER" id="PTHR47986">
    <property type="entry name" value="OSJNBA0070M12.3 PROTEIN"/>
    <property type="match status" value="1"/>
</dbReference>
<evidence type="ECO:0000256" key="16">
    <source>
        <dbReference type="ARBA" id="ARBA00023180"/>
    </source>
</evidence>
<evidence type="ECO:0000256" key="2">
    <source>
        <dbReference type="ARBA" id="ARBA00008684"/>
    </source>
</evidence>
<dbReference type="SUPFAM" id="SSF56112">
    <property type="entry name" value="Protein kinase-like (PK-like)"/>
    <property type="match status" value="1"/>
</dbReference>
<feature type="domain" description="Protein kinase" evidence="22">
    <location>
        <begin position="447"/>
        <end position="627"/>
    </location>
</feature>
<dbReference type="PROSITE" id="PS00108">
    <property type="entry name" value="PROTEIN_KINASE_ST"/>
    <property type="match status" value="1"/>
</dbReference>
<dbReference type="Gene3D" id="3.30.200.20">
    <property type="entry name" value="Phosphorylase Kinase, domain 1"/>
    <property type="match status" value="1"/>
</dbReference>
<dbReference type="Gene3D" id="3.80.10.10">
    <property type="entry name" value="Ribonuclease Inhibitor"/>
    <property type="match status" value="2"/>
</dbReference>
<evidence type="ECO:0000256" key="10">
    <source>
        <dbReference type="ARBA" id="ARBA00022741"/>
    </source>
</evidence>
<dbReference type="EC" id="2.7.11.1" evidence="3"/>
<evidence type="ECO:0000256" key="19">
    <source>
        <dbReference type="PROSITE-ProRule" id="PRU10141"/>
    </source>
</evidence>
<dbReference type="GO" id="GO:0004674">
    <property type="term" value="F:protein serine/threonine kinase activity"/>
    <property type="evidence" value="ECO:0007669"/>
    <property type="project" value="UniProtKB-KW"/>
</dbReference>
<dbReference type="Proteomes" id="UP001054252">
    <property type="component" value="Unassembled WGS sequence"/>
</dbReference>
<keyword evidence="8" id="KW-0732">Signal</keyword>
<keyword evidence="12 19" id="KW-0067">ATP-binding</keyword>
<evidence type="ECO:0000256" key="15">
    <source>
        <dbReference type="ARBA" id="ARBA00023170"/>
    </source>
</evidence>
<keyword evidence="6" id="KW-0808">Transferase</keyword>
<dbReference type="InterPro" id="IPR008271">
    <property type="entry name" value="Ser/Thr_kinase_AS"/>
</dbReference>
<evidence type="ECO:0000256" key="5">
    <source>
        <dbReference type="ARBA" id="ARBA00022614"/>
    </source>
</evidence>
<evidence type="ECO:0000313" key="23">
    <source>
        <dbReference type="EMBL" id="GKV52624.1"/>
    </source>
</evidence>
<dbReference type="FunFam" id="3.80.10.10:FF:000129">
    <property type="entry name" value="Leucine-rich repeat receptor-like kinase"/>
    <property type="match status" value="1"/>
</dbReference>
<evidence type="ECO:0000256" key="3">
    <source>
        <dbReference type="ARBA" id="ARBA00012513"/>
    </source>
</evidence>
<comment type="catalytic activity">
    <reaction evidence="17">
        <text>L-threonyl-[protein] + ATP = O-phospho-L-threonyl-[protein] + ADP + H(+)</text>
        <dbReference type="Rhea" id="RHEA:46608"/>
        <dbReference type="Rhea" id="RHEA-COMP:11060"/>
        <dbReference type="Rhea" id="RHEA-COMP:11605"/>
        <dbReference type="ChEBI" id="CHEBI:15378"/>
        <dbReference type="ChEBI" id="CHEBI:30013"/>
        <dbReference type="ChEBI" id="CHEBI:30616"/>
        <dbReference type="ChEBI" id="CHEBI:61977"/>
        <dbReference type="ChEBI" id="CHEBI:456216"/>
        <dbReference type="EC" id="2.7.11.1"/>
    </reaction>
</comment>
<feature type="transmembrane region" description="Helical" evidence="21">
    <location>
        <begin position="382"/>
        <end position="404"/>
    </location>
</feature>
<dbReference type="InterPro" id="IPR013210">
    <property type="entry name" value="LRR_N_plant-typ"/>
</dbReference>
<keyword evidence="4" id="KW-0723">Serine/threonine-protein kinase</keyword>
<keyword evidence="16" id="KW-0325">Glycoprotein</keyword>
<evidence type="ECO:0000256" key="4">
    <source>
        <dbReference type="ARBA" id="ARBA00022527"/>
    </source>
</evidence>
<reference evidence="23 24" key="1">
    <citation type="journal article" date="2021" name="Commun. Biol.">
        <title>The genome of Shorea leprosula (Dipterocarpaceae) highlights the ecological relevance of drought in aseasonal tropical rainforests.</title>
        <authorList>
            <person name="Ng K.K.S."/>
            <person name="Kobayashi M.J."/>
            <person name="Fawcett J.A."/>
            <person name="Hatakeyama M."/>
            <person name="Paape T."/>
            <person name="Ng C.H."/>
            <person name="Ang C.C."/>
            <person name="Tnah L.H."/>
            <person name="Lee C.T."/>
            <person name="Nishiyama T."/>
            <person name="Sese J."/>
            <person name="O'Brien M.J."/>
            <person name="Copetti D."/>
            <person name="Mohd Noor M.I."/>
            <person name="Ong R.C."/>
            <person name="Putra M."/>
            <person name="Sireger I.Z."/>
            <person name="Indrioko S."/>
            <person name="Kosugi Y."/>
            <person name="Izuno A."/>
            <person name="Isagi Y."/>
            <person name="Lee S.L."/>
            <person name="Shimizu K.K."/>
        </authorList>
    </citation>
    <scope>NUCLEOTIDE SEQUENCE [LARGE SCALE GENOMIC DNA]</scope>
    <source>
        <strain evidence="23">214</strain>
    </source>
</reference>